<feature type="transmembrane region" description="Helical" evidence="6">
    <location>
        <begin position="160"/>
        <end position="180"/>
    </location>
</feature>
<accession>A0ABW8JCK7</accession>
<keyword evidence="2" id="KW-1003">Cell membrane</keyword>
<keyword evidence="8" id="KW-1185">Reference proteome</keyword>
<organism evidence="7 8">
    <name type="scientific">Dyella jejuensis</name>
    <dbReference type="NCBI Taxonomy" id="1432009"/>
    <lineage>
        <taxon>Bacteria</taxon>
        <taxon>Pseudomonadati</taxon>
        <taxon>Pseudomonadota</taxon>
        <taxon>Gammaproteobacteria</taxon>
        <taxon>Lysobacterales</taxon>
        <taxon>Rhodanobacteraceae</taxon>
        <taxon>Dyella</taxon>
    </lineage>
</organism>
<evidence type="ECO:0000256" key="3">
    <source>
        <dbReference type="ARBA" id="ARBA00022692"/>
    </source>
</evidence>
<dbReference type="InterPro" id="IPR050833">
    <property type="entry name" value="Poly_Biosynth_Transport"/>
</dbReference>
<dbReference type="PANTHER" id="PTHR30250:SF11">
    <property type="entry name" value="O-ANTIGEN TRANSPORTER-RELATED"/>
    <property type="match status" value="1"/>
</dbReference>
<feature type="transmembrane region" description="Helical" evidence="6">
    <location>
        <begin position="322"/>
        <end position="347"/>
    </location>
</feature>
<dbReference type="PANTHER" id="PTHR30250">
    <property type="entry name" value="PST FAMILY PREDICTED COLANIC ACID TRANSPORTER"/>
    <property type="match status" value="1"/>
</dbReference>
<dbReference type="EMBL" id="JADIKJ010000001">
    <property type="protein sequence ID" value="MFK2898770.1"/>
    <property type="molecule type" value="Genomic_DNA"/>
</dbReference>
<evidence type="ECO:0000256" key="6">
    <source>
        <dbReference type="SAM" id="Phobius"/>
    </source>
</evidence>
<feature type="transmembrane region" description="Helical" evidence="6">
    <location>
        <begin position="386"/>
        <end position="406"/>
    </location>
</feature>
<keyword evidence="5 6" id="KW-0472">Membrane</keyword>
<feature type="transmembrane region" description="Helical" evidence="6">
    <location>
        <begin position="412"/>
        <end position="433"/>
    </location>
</feature>
<dbReference type="Proteomes" id="UP001620461">
    <property type="component" value="Unassembled WGS sequence"/>
</dbReference>
<keyword evidence="4 6" id="KW-1133">Transmembrane helix</keyword>
<feature type="transmembrane region" description="Helical" evidence="6">
    <location>
        <begin position="23"/>
        <end position="43"/>
    </location>
</feature>
<feature type="transmembrane region" description="Helical" evidence="6">
    <location>
        <begin position="186"/>
        <end position="209"/>
    </location>
</feature>
<feature type="transmembrane region" description="Helical" evidence="6">
    <location>
        <begin position="99"/>
        <end position="118"/>
    </location>
</feature>
<keyword evidence="3 6" id="KW-0812">Transmembrane</keyword>
<feature type="transmembrane region" description="Helical" evidence="6">
    <location>
        <begin position="353"/>
        <end position="374"/>
    </location>
</feature>
<evidence type="ECO:0000256" key="1">
    <source>
        <dbReference type="ARBA" id="ARBA00004651"/>
    </source>
</evidence>
<comment type="subcellular location">
    <subcellularLocation>
        <location evidence="1">Cell membrane</location>
        <topology evidence="1">Multi-pass membrane protein</topology>
    </subcellularLocation>
</comment>
<protein>
    <submittedName>
        <fullName evidence="7">Oligosaccharide flippase family protein</fullName>
    </submittedName>
</protein>
<evidence type="ECO:0000313" key="7">
    <source>
        <dbReference type="EMBL" id="MFK2898770.1"/>
    </source>
</evidence>
<evidence type="ECO:0000256" key="5">
    <source>
        <dbReference type="ARBA" id="ARBA00023136"/>
    </source>
</evidence>
<gene>
    <name evidence="7" type="ORF">ISP15_00265</name>
</gene>
<feature type="transmembrane region" description="Helical" evidence="6">
    <location>
        <begin position="55"/>
        <end position="78"/>
    </location>
</feature>
<dbReference type="Pfam" id="PF01943">
    <property type="entry name" value="Polysacc_synt"/>
    <property type="match status" value="1"/>
</dbReference>
<dbReference type="RefSeq" id="WP_404543770.1">
    <property type="nucleotide sequence ID" value="NZ_JADIKJ010000001.1"/>
</dbReference>
<evidence type="ECO:0000256" key="2">
    <source>
        <dbReference type="ARBA" id="ARBA00022475"/>
    </source>
</evidence>
<evidence type="ECO:0000256" key="4">
    <source>
        <dbReference type="ARBA" id="ARBA00022989"/>
    </source>
</evidence>
<comment type="caution">
    <text evidence="7">The sequence shown here is derived from an EMBL/GenBank/DDBJ whole genome shotgun (WGS) entry which is preliminary data.</text>
</comment>
<feature type="transmembrane region" description="Helical" evidence="6">
    <location>
        <begin position="130"/>
        <end position="148"/>
    </location>
</feature>
<dbReference type="InterPro" id="IPR002797">
    <property type="entry name" value="Polysacc_synth"/>
</dbReference>
<reference evidence="7 8" key="1">
    <citation type="submission" date="2020-10" db="EMBL/GenBank/DDBJ databases">
        <title>Phylogeny of dyella-like bacteria.</title>
        <authorList>
            <person name="Fu J."/>
        </authorList>
    </citation>
    <scope>NUCLEOTIDE SEQUENCE [LARGE SCALE GENOMIC DNA]</scope>
    <source>
        <strain evidence="7 8">JP1</strain>
    </source>
</reference>
<evidence type="ECO:0000313" key="8">
    <source>
        <dbReference type="Proteomes" id="UP001620461"/>
    </source>
</evidence>
<proteinExistence type="predicted"/>
<sequence>MKRDVLVPDGGFAARLPQGWRHALGAISMLWITTGLGAALTFLTQALLARELAPAGYGLFASSLATITMVAPLAGFGLPQYWLQVYGVEGWAANRWLRPSLRFIGASTLLTLSAVTVWSFTGATPDARRILWLLLPVVLSILAVNLLSSQQRLEERHRAMASWQLMIPGSRLLVATLLLLMPRLDVHFVAAGFGIIALCVALLALPRLLTMLRGGMQLHGHGQRPATMPDAVPPSMTYLWSQAWAYGAEAVLYPIFFQISTVLLKYLGGNAQAGIFGIALGVMTAIYLIPATLYQKFLLSKLHRWAAHDPAKFWMVYRQGSIAMLVSGLLVGAALALVSPWIVPIIFGEKYQPVVKVLMVLAVCVPIRFLSTAVSSSLLNEQHMRYRVFAMGLSAVVVIVLNALLIPAHHEMGAAVATVIGETSLLLALYMGVRRFHSDKRRAR</sequence>
<feature type="transmembrane region" description="Helical" evidence="6">
    <location>
        <begin position="273"/>
        <end position="294"/>
    </location>
</feature>
<name>A0ABW8JCK7_9GAMM</name>